<keyword evidence="5" id="KW-0106">Calcium</keyword>
<evidence type="ECO:0000259" key="7">
    <source>
        <dbReference type="Pfam" id="PF09092"/>
    </source>
</evidence>
<evidence type="ECO:0000313" key="9">
    <source>
        <dbReference type="EMBL" id="PSU93450.1"/>
    </source>
</evidence>
<dbReference type="GO" id="GO:0005576">
    <property type="term" value="C:extracellular region"/>
    <property type="evidence" value="ECO:0007669"/>
    <property type="project" value="InterPro"/>
</dbReference>
<dbReference type="EMBL" id="PYNF01000029">
    <property type="protein sequence ID" value="PSU93450.1"/>
    <property type="molecule type" value="Genomic_DNA"/>
</dbReference>
<dbReference type="GO" id="GO:0034000">
    <property type="term" value="F:chondroitin-sulfate-ABC endolyase activity"/>
    <property type="evidence" value="ECO:0007669"/>
    <property type="project" value="InterPro"/>
</dbReference>
<comment type="caution">
    <text evidence="9">The sequence shown here is derived from an EMBL/GenBank/DDBJ whole genome shotgun (WGS) entry which is preliminary data.</text>
</comment>
<comment type="similarity">
    <text evidence="1 3">Belongs to the polysaccharide lyase 8 family.</text>
</comment>
<dbReference type="SUPFAM" id="SSF49863">
    <property type="entry name" value="Hyaluronate lyase-like, C-terminal domain"/>
    <property type="match status" value="1"/>
</dbReference>
<dbReference type="Gene3D" id="1.50.10.100">
    <property type="entry name" value="Chondroitin AC/alginate lyase"/>
    <property type="match status" value="1"/>
</dbReference>
<dbReference type="Pfam" id="PF09093">
    <property type="entry name" value="Lyase_catalyt"/>
    <property type="match status" value="1"/>
</dbReference>
<comment type="function">
    <text evidence="3">Broad-specificity glycosaminoglycan lyase.</text>
</comment>
<evidence type="ECO:0000259" key="8">
    <source>
        <dbReference type="Pfam" id="PF09093"/>
    </source>
</evidence>
<feature type="binding site" evidence="5">
    <location>
        <position position="78"/>
    </location>
    <ligand>
        <name>Ca(2+)</name>
        <dbReference type="ChEBI" id="CHEBI:29108"/>
    </ligand>
</feature>
<dbReference type="InterPro" id="IPR003159">
    <property type="entry name" value="Lyase_8_central_dom"/>
</dbReference>
<evidence type="ECO:0000256" key="4">
    <source>
        <dbReference type="PIRSR" id="PIRSR034515-1"/>
    </source>
</evidence>
<dbReference type="InterPro" id="IPR011071">
    <property type="entry name" value="Lyase_8-like_C"/>
</dbReference>
<dbReference type="GO" id="GO:0006027">
    <property type="term" value="P:glycosaminoglycan catabolic process"/>
    <property type="evidence" value="ECO:0007669"/>
    <property type="project" value="InterPro"/>
</dbReference>
<proteinExistence type="inferred from homology"/>
<evidence type="ECO:0000256" key="1">
    <source>
        <dbReference type="ARBA" id="ARBA00006699"/>
    </source>
</evidence>
<dbReference type="AlphaFoldDB" id="A0A2T3KCI9"/>
<dbReference type="InterPro" id="IPR014718">
    <property type="entry name" value="GH-type_carb-bd"/>
</dbReference>
<dbReference type="InterPro" id="IPR024200">
    <property type="entry name" value="Chondroitinase_ABC_I"/>
</dbReference>
<dbReference type="Gene3D" id="2.70.98.10">
    <property type="match status" value="1"/>
</dbReference>
<dbReference type="PANTHER" id="PTHR37322:SF3">
    <property type="entry name" value="CHONDROITIN SULFATE ABC EXOLYASE"/>
    <property type="match status" value="1"/>
</dbReference>
<name>A0A2T3KCI9_9GAMM</name>
<feature type="active site" description="Proton donor" evidence="4">
    <location>
        <position position="498"/>
    </location>
</feature>
<dbReference type="SUPFAM" id="SSF49785">
    <property type="entry name" value="Galactose-binding domain-like"/>
    <property type="match status" value="1"/>
</dbReference>
<feature type="domain" description="Polysaccharide lyase family 8 central" evidence="6">
    <location>
        <begin position="627"/>
        <end position="874"/>
    </location>
</feature>
<dbReference type="Proteomes" id="UP000241426">
    <property type="component" value="Unassembled WGS sequence"/>
</dbReference>
<dbReference type="RefSeq" id="WP_107290021.1">
    <property type="nucleotide sequence ID" value="NZ_PYNF01000029.1"/>
</dbReference>
<evidence type="ECO:0000256" key="2">
    <source>
        <dbReference type="ARBA" id="ARBA00023239"/>
    </source>
</evidence>
<feature type="binding site" evidence="5">
    <location>
        <position position="186"/>
    </location>
    <ligand>
        <name>Ca(2+)</name>
        <dbReference type="ChEBI" id="CHEBI:29108"/>
    </ligand>
</feature>
<dbReference type="InterPro" id="IPR008929">
    <property type="entry name" value="Chondroitin_lyas"/>
</dbReference>
<dbReference type="InterPro" id="IPR008979">
    <property type="entry name" value="Galactose-bd-like_sf"/>
</dbReference>
<dbReference type="Pfam" id="PF09092">
    <property type="entry name" value="Lyase_N"/>
    <property type="match status" value="1"/>
</dbReference>
<sequence length="1031" mass="115842">MNINYLSNNKKRLLTLSIILALSGCNSDNINTTHHNLNGKGAQLEPGGYMYFFENGVPDAITTTAEQALTTSALHFKDGTHSLKWQYDPKSSIIFHQNIGYSPEKENDINPQTFMAWVYNEIPSNKKLTFELGNENNTKIYFKYGLNFSGWRGIAVPFRDMEGTATANMDRLRIIAPDHQGTIYLDQIMVSVPVDNRWPTADTQQPYVNPGVVDMASKNWTALLMYQQMLEQHQPEFNYHAQFNDATGDTANLYQQFDHHLNVNINASISQQKIDDNLTDYDSFLIKQNQDGSWQGKPLDHPKRQNFLKTGIVSRTTLTSLTETVNISKLGKVMLETAKYLRTDSLSTVNRHQLETQFIQALQYALDQGWQGGSGQQIITHVGYQTKEFFDALFISRNLLAAHNLLQPAQQAMMWFNATGRIYEQDEDITASNVDILNTQLQWMIKSFLLLPDQNERQIMLKQLQQWLSKTLLASDGLGGGFKKDGSIFHHSQHYPAYGKDAFGGLSAAIYGLSASPYQITATAHQRIKDALLKMRVYTKNSYIPIVLSGRHPDGKQKITSIPFKWLALAGSPDKTQTIDQQLAAAYENLTDKSFFEDIQAEAEPTGTWAMNYASMAIMRGESATSKKSWLITARGFSRYLVGNETYAANNLYGRYLQYGQLEITPADIKKRAFSHDGWDWNRYPGTTAVQLPNAELRATLTQLPGAGIEEMLLSTTTYSAANRLNDQAAMFAVKLQGHKKYNQQNFTANKSYFMFDNTVIALGSNIHNDDINNPVQTTLFQHNISDLSPVEVNGTIIDQLEAEQKLDGEITLQDPAGNRYFVTTTAAQPLLFSYNNQISNDEDDGKETQGQFATAVLDHGIEPSSQGYEYAIAIEAQKKEKPQYHLIQKDNLVHAIESANGIEAYAFFAPATITAAKHLLSADTASQIMLQEHSNGQQLKLSVVNPDFAFYQGQDPEQIDANGDQVEVSIYDRDWRYSLSQPVKTQFTLKDRWQLTAPNNVITIKYDGNNTNITTTTVDATPLSFNLSKA</sequence>
<keyword evidence="2 3" id="KW-0456">Lyase</keyword>
<feature type="active site" description="Proton acceptor" evidence="4">
    <location>
        <position position="381"/>
    </location>
</feature>
<dbReference type="Gene3D" id="2.60.220.10">
    <property type="entry name" value="Polysaccharide lyase family 8-like, C-terminal"/>
    <property type="match status" value="1"/>
</dbReference>
<dbReference type="InterPro" id="IPR039174">
    <property type="entry name" value="Chondroitin_ABC_lyase"/>
</dbReference>
<feature type="domain" description="Lyase catalytic" evidence="8">
    <location>
        <begin position="267"/>
        <end position="592"/>
    </location>
</feature>
<feature type="binding site" evidence="5">
    <location>
        <position position="81"/>
    </location>
    <ligand>
        <name>Ca(2+)</name>
        <dbReference type="ChEBI" id="CHEBI:29108"/>
    </ligand>
</feature>
<dbReference type="Gene3D" id="2.60.120.430">
    <property type="entry name" value="Galactose-binding lectin"/>
    <property type="match status" value="1"/>
</dbReference>
<evidence type="ECO:0000256" key="5">
    <source>
        <dbReference type="PIRSR" id="PIRSR034515-3"/>
    </source>
</evidence>
<accession>A0A2T3KCI9</accession>
<dbReference type="Pfam" id="PF02278">
    <property type="entry name" value="Lyase_8"/>
    <property type="match status" value="1"/>
</dbReference>
<evidence type="ECO:0000313" key="10">
    <source>
        <dbReference type="Proteomes" id="UP000241426"/>
    </source>
</evidence>
<dbReference type="InterPro" id="IPR011013">
    <property type="entry name" value="Gal_mutarotase_sf_dom"/>
</dbReference>
<gene>
    <name evidence="9" type="ORF">C9J27_21185</name>
</gene>
<organism evidence="9 10">
    <name type="scientific">Photobacterium kishitanii</name>
    <dbReference type="NCBI Taxonomy" id="318456"/>
    <lineage>
        <taxon>Bacteria</taxon>
        <taxon>Pseudomonadati</taxon>
        <taxon>Pseudomonadota</taxon>
        <taxon>Gammaproteobacteria</taxon>
        <taxon>Vibrionales</taxon>
        <taxon>Vibrionaceae</taxon>
        <taxon>Photobacterium</taxon>
    </lineage>
</organism>
<keyword evidence="3" id="KW-0119">Carbohydrate metabolism</keyword>
<feature type="active site" description="Proton acceptor" evidence="4">
    <location>
        <position position="491"/>
    </location>
</feature>
<dbReference type="GO" id="GO:0005975">
    <property type="term" value="P:carbohydrate metabolic process"/>
    <property type="evidence" value="ECO:0007669"/>
    <property type="project" value="InterPro"/>
</dbReference>
<protein>
    <recommendedName>
        <fullName evidence="3">Chondroitin sulfate ABC lyase</fullName>
    </recommendedName>
    <alternativeName>
        <fullName evidence="3">Chondroitin ABC eliminase</fullName>
    </alternativeName>
    <alternativeName>
        <fullName evidence="3">Chondroitin ABC lyase</fullName>
    </alternativeName>
    <alternativeName>
        <fullName evidence="3">Chondroitinase ABC</fullName>
    </alternativeName>
</protein>
<evidence type="ECO:0000256" key="3">
    <source>
        <dbReference type="PIRNR" id="PIRNR034515"/>
    </source>
</evidence>
<feature type="domain" description="Lyase N-terminal" evidence="7">
    <location>
        <begin position="52"/>
        <end position="206"/>
    </location>
</feature>
<dbReference type="PANTHER" id="PTHR37322">
    <property type="match status" value="1"/>
</dbReference>
<dbReference type="SUPFAM" id="SSF74650">
    <property type="entry name" value="Galactose mutarotase-like"/>
    <property type="match status" value="1"/>
</dbReference>
<dbReference type="GO" id="GO:0046872">
    <property type="term" value="F:metal ion binding"/>
    <property type="evidence" value="ECO:0007669"/>
    <property type="project" value="UniProtKB-KW"/>
</dbReference>
<dbReference type="SUPFAM" id="SSF48230">
    <property type="entry name" value="Chondroitin AC/alginate lyase"/>
    <property type="match status" value="1"/>
</dbReference>
<keyword evidence="5" id="KW-0479">Metal-binding</keyword>
<dbReference type="PIRSF" id="PIRSF034515">
    <property type="entry name" value="Chondroitinase"/>
    <property type="match status" value="1"/>
</dbReference>
<dbReference type="InterPro" id="IPR015176">
    <property type="entry name" value="Lyase_N"/>
</dbReference>
<dbReference type="InterPro" id="IPR015177">
    <property type="entry name" value="Lyase_catalyt"/>
</dbReference>
<reference evidence="9 10" key="1">
    <citation type="submission" date="2018-01" db="EMBL/GenBank/DDBJ databases">
        <title>Whole genome sequencing of Histamine producing bacteria.</title>
        <authorList>
            <person name="Butler K."/>
        </authorList>
    </citation>
    <scope>NUCLEOTIDE SEQUENCE [LARGE SCALE GENOMIC DNA]</scope>
    <source>
        <strain evidence="9 10">FS-7.2</strain>
    </source>
</reference>
<evidence type="ECO:0000259" key="6">
    <source>
        <dbReference type="Pfam" id="PF02278"/>
    </source>
</evidence>
<dbReference type="GO" id="GO:0030246">
    <property type="term" value="F:carbohydrate binding"/>
    <property type="evidence" value="ECO:0007669"/>
    <property type="project" value="InterPro"/>
</dbReference>